<name>A0A0E9RU89_ANGAN</name>
<proteinExistence type="predicted"/>
<protein>
    <submittedName>
        <fullName evidence="1">Uncharacterized protein</fullName>
    </submittedName>
</protein>
<organism evidence="1">
    <name type="scientific">Anguilla anguilla</name>
    <name type="common">European freshwater eel</name>
    <name type="synonym">Muraena anguilla</name>
    <dbReference type="NCBI Taxonomy" id="7936"/>
    <lineage>
        <taxon>Eukaryota</taxon>
        <taxon>Metazoa</taxon>
        <taxon>Chordata</taxon>
        <taxon>Craniata</taxon>
        <taxon>Vertebrata</taxon>
        <taxon>Euteleostomi</taxon>
        <taxon>Actinopterygii</taxon>
        <taxon>Neopterygii</taxon>
        <taxon>Teleostei</taxon>
        <taxon>Anguilliformes</taxon>
        <taxon>Anguillidae</taxon>
        <taxon>Anguilla</taxon>
    </lineage>
</organism>
<evidence type="ECO:0000313" key="1">
    <source>
        <dbReference type="EMBL" id="JAH32719.1"/>
    </source>
</evidence>
<reference evidence="1" key="1">
    <citation type="submission" date="2014-11" db="EMBL/GenBank/DDBJ databases">
        <authorList>
            <person name="Amaro Gonzalez C."/>
        </authorList>
    </citation>
    <scope>NUCLEOTIDE SEQUENCE</scope>
</reference>
<dbReference type="EMBL" id="GBXM01075858">
    <property type="protein sequence ID" value="JAH32719.1"/>
    <property type="molecule type" value="Transcribed_RNA"/>
</dbReference>
<accession>A0A0E9RU89</accession>
<dbReference type="AlphaFoldDB" id="A0A0E9RU89"/>
<reference evidence="1" key="2">
    <citation type="journal article" date="2015" name="Fish Shellfish Immunol.">
        <title>Early steps in the European eel (Anguilla anguilla)-Vibrio vulnificus interaction in the gills: Role of the RtxA13 toxin.</title>
        <authorList>
            <person name="Callol A."/>
            <person name="Pajuelo D."/>
            <person name="Ebbesson L."/>
            <person name="Teles M."/>
            <person name="MacKenzie S."/>
            <person name="Amaro C."/>
        </authorList>
    </citation>
    <scope>NUCLEOTIDE SEQUENCE</scope>
</reference>
<sequence length="21" mass="2582">MAWWLGKSSLFKQQIMQDRDL</sequence>